<feature type="domain" description="Rhodanese" evidence="4">
    <location>
        <begin position="184"/>
        <end position="295"/>
    </location>
</feature>
<dbReference type="CDD" id="cd01448">
    <property type="entry name" value="TST_Repeat_1"/>
    <property type="match status" value="1"/>
</dbReference>
<reference evidence="5 6" key="1">
    <citation type="submission" date="2017-02" db="EMBL/GenBank/DDBJ databases">
        <title>The new phylogeny of genus Mycobacterium.</title>
        <authorList>
            <person name="Tortoli E."/>
            <person name="Trovato A."/>
            <person name="Cirillo D.M."/>
        </authorList>
    </citation>
    <scope>NUCLEOTIDE SEQUENCE [LARGE SCALE GENOMIC DNA]</scope>
    <source>
        <strain evidence="5 6">DSM 45145</strain>
    </source>
</reference>
<dbReference type="PROSITE" id="PS00683">
    <property type="entry name" value="RHODANESE_2"/>
    <property type="match status" value="1"/>
</dbReference>
<evidence type="ECO:0000313" key="5">
    <source>
        <dbReference type="EMBL" id="ORB16298.1"/>
    </source>
</evidence>
<dbReference type="Proteomes" id="UP000192374">
    <property type="component" value="Unassembled WGS sequence"/>
</dbReference>
<keyword evidence="2" id="KW-0677">Repeat</keyword>
<feature type="domain" description="Rhodanese" evidence="4">
    <location>
        <begin position="35"/>
        <end position="153"/>
    </location>
</feature>
<dbReference type="PROSITE" id="PS50206">
    <property type="entry name" value="RHODANESE_3"/>
    <property type="match status" value="2"/>
</dbReference>
<dbReference type="EMBL" id="MVIC01000008">
    <property type="protein sequence ID" value="ORB16298.1"/>
    <property type="molecule type" value="Genomic_DNA"/>
</dbReference>
<protein>
    <recommendedName>
        <fullName evidence="3">Sulfurtransferase</fullName>
    </recommendedName>
</protein>
<dbReference type="InterPro" id="IPR045078">
    <property type="entry name" value="TST/MPST-like"/>
</dbReference>
<evidence type="ECO:0000256" key="1">
    <source>
        <dbReference type="ARBA" id="ARBA00022679"/>
    </source>
</evidence>
<dbReference type="Gene3D" id="3.40.250.10">
    <property type="entry name" value="Rhodanese-like domain"/>
    <property type="match status" value="2"/>
</dbReference>
<dbReference type="InterPro" id="IPR001307">
    <property type="entry name" value="Thiosulphate_STrfase_CS"/>
</dbReference>
<dbReference type="InterPro" id="IPR001763">
    <property type="entry name" value="Rhodanese-like_dom"/>
</dbReference>
<dbReference type="Pfam" id="PF00581">
    <property type="entry name" value="Rhodanese"/>
    <property type="match status" value="2"/>
</dbReference>
<proteinExistence type="predicted"/>
<evidence type="ECO:0000256" key="2">
    <source>
        <dbReference type="ARBA" id="ARBA00022737"/>
    </source>
</evidence>
<evidence type="ECO:0000259" key="4">
    <source>
        <dbReference type="PROSITE" id="PS50206"/>
    </source>
</evidence>
<evidence type="ECO:0000256" key="3">
    <source>
        <dbReference type="RuleBase" id="RU000507"/>
    </source>
</evidence>
<gene>
    <name evidence="5" type="ORF">BST37_07015</name>
</gene>
<dbReference type="InterPro" id="IPR036873">
    <property type="entry name" value="Rhodanese-like_dom_sf"/>
</dbReference>
<accession>A0ABX3T7R9</accession>
<evidence type="ECO:0000313" key="6">
    <source>
        <dbReference type="Proteomes" id="UP000192374"/>
    </source>
</evidence>
<dbReference type="PANTHER" id="PTHR11364:SF27">
    <property type="entry name" value="SULFURTRANSFERASE"/>
    <property type="match status" value="1"/>
</dbReference>
<keyword evidence="1 3" id="KW-0808">Transferase</keyword>
<dbReference type="SUPFAM" id="SSF52821">
    <property type="entry name" value="Rhodanese/Cell cycle control phosphatase"/>
    <property type="match status" value="2"/>
</dbReference>
<organism evidence="5 6">
    <name type="scientific">Mycobacterium noviomagense</name>
    <dbReference type="NCBI Taxonomy" id="459858"/>
    <lineage>
        <taxon>Bacteria</taxon>
        <taxon>Bacillati</taxon>
        <taxon>Actinomycetota</taxon>
        <taxon>Actinomycetes</taxon>
        <taxon>Mycobacteriales</taxon>
        <taxon>Mycobacteriaceae</taxon>
        <taxon>Mycobacterium</taxon>
    </lineage>
</organism>
<name>A0ABX3T7R9_9MYCO</name>
<dbReference type="PROSITE" id="PS00380">
    <property type="entry name" value="RHODANESE_1"/>
    <property type="match status" value="1"/>
</dbReference>
<dbReference type="CDD" id="cd01449">
    <property type="entry name" value="TST_Repeat_2"/>
    <property type="match status" value="1"/>
</dbReference>
<comment type="caution">
    <text evidence="5">The sequence shown here is derived from an EMBL/GenBank/DDBJ whole genome shotgun (WGS) entry which is preliminary data.</text>
</comment>
<dbReference type="SMART" id="SM00450">
    <property type="entry name" value="RHOD"/>
    <property type="match status" value="2"/>
</dbReference>
<keyword evidence="6" id="KW-1185">Reference proteome</keyword>
<sequence length="299" mass="31842">MLKVRGVFTRKDSESVSTRAQVLITAGELARLIEADAALTILDVRWRLNEPDGHAAYLQGHLPGAVYVSLEEELSDHTISGRGRHPLPSGPRLEAAARRWGIRQDVPVVVYDDWNRVGSSRAWWVLTAAGLPDVRILDGGLAAWRSVGGAVHTGPVTPRPGNVTVAHSDLYGGALPTLTAQQAGSADVALFDARTPERFRGDTEPVDPVAGHIPTAKNLPSTDVLTSDGTFRTDSALAEQLSAHDFEPGRQLGVYCGSGVSATVTVAALATVGYQAALFPGSWSEWISDPERAIARGDE</sequence>
<dbReference type="PANTHER" id="PTHR11364">
    <property type="entry name" value="THIOSULFATE SULFERTANSFERASE"/>
    <property type="match status" value="1"/>
</dbReference>